<dbReference type="PANTHER" id="PTHR43874">
    <property type="entry name" value="TWO-COMPONENT RESPONSE REGULATOR"/>
    <property type="match status" value="1"/>
</dbReference>
<feature type="region of interest" description="Disordered" evidence="10">
    <location>
        <begin position="311"/>
        <end position="486"/>
    </location>
</feature>
<evidence type="ECO:0000256" key="1">
    <source>
        <dbReference type="ARBA" id="ARBA00004123"/>
    </source>
</evidence>
<name>A0A811SEP9_9POAL</name>
<feature type="compositionally biased region" description="Basic and acidic residues" evidence="10">
    <location>
        <begin position="27"/>
        <end position="47"/>
    </location>
</feature>
<evidence type="ECO:0000259" key="11">
    <source>
        <dbReference type="PROSITE" id="PS50110"/>
    </source>
</evidence>
<keyword evidence="3" id="KW-0902">Two-component regulatory system</keyword>
<evidence type="ECO:0000313" key="13">
    <source>
        <dbReference type="EMBL" id="CAD6341248.1"/>
    </source>
</evidence>
<dbReference type="PROSITE" id="PS51017">
    <property type="entry name" value="CCT"/>
    <property type="match status" value="1"/>
</dbReference>
<feature type="region of interest" description="Disordered" evidence="10">
    <location>
        <begin position="206"/>
        <end position="270"/>
    </location>
</feature>
<proteinExistence type="inferred from homology"/>
<dbReference type="PROSITE" id="PS50110">
    <property type="entry name" value="RESPONSE_REGULATORY"/>
    <property type="match status" value="1"/>
</dbReference>
<feature type="compositionally biased region" description="Polar residues" evidence="10">
    <location>
        <begin position="533"/>
        <end position="542"/>
    </location>
</feature>
<evidence type="ECO:0000256" key="5">
    <source>
        <dbReference type="ARBA" id="ARBA00023108"/>
    </source>
</evidence>
<dbReference type="FunFam" id="3.40.50.2300:FF:000214">
    <property type="entry name" value="Two-component response regulator-like PRR37"/>
    <property type="match status" value="1"/>
</dbReference>
<dbReference type="OrthoDB" id="60033at2759"/>
<feature type="compositionally biased region" description="Basic residues" evidence="10">
    <location>
        <begin position="622"/>
        <end position="641"/>
    </location>
</feature>
<feature type="region of interest" description="Disordered" evidence="10">
    <location>
        <begin position="517"/>
        <end position="544"/>
    </location>
</feature>
<dbReference type="GO" id="GO:0009736">
    <property type="term" value="P:cytokinin-activated signaling pathway"/>
    <property type="evidence" value="ECO:0007669"/>
    <property type="project" value="InterPro"/>
</dbReference>
<reference evidence="13" key="1">
    <citation type="submission" date="2020-10" db="EMBL/GenBank/DDBJ databases">
        <authorList>
            <person name="Han B."/>
            <person name="Lu T."/>
            <person name="Zhao Q."/>
            <person name="Huang X."/>
            <person name="Zhao Y."/>
        </authorList>
    </citation>
    <scope>NUCLEOTIDE SEQUENCE</scope>
</reference>
<comment type="subcellular location">
    <subcellularLocation>
        <location evidence="1 9">Nucleus</location>
    </subcellularLocation>
</comment>
<evidence type="ECO:0000256" key="10">
    <source>
        <dbReference type="SAM" id="MobiDB-lite"/>
    </source>
</evidence>
<dbReference type="Pfam" id="PF06203">
    <property type="entry name" value="CCT"/>
    <property type="match status" value="1"/>
</dbReference>
<keyword evidence="5" id="KW-0090">Biological rhythms</keyword>
<comment type="caution">
    <text evidence="13">The sequence shown here is derived from an EMBL/GenBank/DDBJ whole genome shotgun (WGS) entry which is preliminary data.</text>
</comment>
<evidence type="ECO:0000256" key="4">
    <source>
        <dbReference type="ARBA" id="ARBA00023015"/>
    </source>
</evidence>
<dbReference type="Pfam" id="PF00072">
    <property type="entry name" value="Response_reg"/>
    <property type="match status" value="1"/>
</dbReference>
<feature type="compositionally biased region" description="Polar residues" evidence="10">
    <location>
        <begin position="341"/>
        <end position="358"/>
    </location>
</feature>
<dbReference type="InterPro" id="IPR001789">
    <property type="entry name" value="Sig_transdc_resp-reg_receiver"/>
</dbReference>
<evidence type="ECO:0000256" key="6">
    <source>
        <dbReference type="ARBA" id="ARBA00023163"/>
    </source>
</evidence>
<feature type="compositionally biased region" description="Acidic residues" evidence="10">
    <location>
        <begin position="227"/>
        <end position="250"/>
    </location>
</feature>
<dbReference type="InterPro" id="IPR045279">
    <property type="entry name" value="ARR-like"/>
</dbReference>
<feature type="region of interest" description="Disordered" evidence="10">
    <location>
        <begin position="620"/>
        <end position="665"/>
    </location>
</feature>
<feature type="compositionally biased region" description="Polar residues" evidence="10">
    <location>
        <begin position="476"/>
        <end position="486"/>
    </location>
</feature>
<keyword evidence="6" id="KW-0804">Transcription</keyword>
<evidence type="ECO:0000256" key="3">
    <source>
        <dbReference type="ARBA" id="ARBA00023012"/>
    </source>
</evidence>
<comment type="caution">
    <text evidence="8">Lacks conserved residue(s) required for the propagation of feature annotation.</text>
</comment>
<keyword evidence="7 9" id="KW-0539">Nucleus</keyword>
<evidence type="ECO:0000259" key="12">
    <source>
        <dbReference type="PROSITE" id="PS51017"/>
    </source>
</evidence>
<dbReference type="EMBL" id="CAJGYO010000166">
    <property type="protein sequence ID" value="CAD6341248.1"/>
    <property type="molecule type" value="Genomic_DNA"/>
</dbReference>
<evidence type="ECO:0000256" key="7">
    <source>
        <dbReference type="ARBA" id="ARBA00023242"/>
    </source>
</evidence>
<evidence type="ECO:0000313" key="14">
    <source>
        <dbReference type="Proteomes" id="UP000604825"/>
    </source>
</evidence>
<gene>
    <name evidence="13" type="ORF">NCGR_LOCUS65346</name>
</gene>
<dbReference type="AlphaFoldDB" id="A0A811SEP9"/>
<evidence type="ECO:0000256" key="8">
    <source>
        <dbReference type="PROSITE-ProRule" id="PRU00169"/>
    </source>
</evidence>
<feature type="domain" description="CCT" evidence="12">
    <location>
        <begin position="615"/>
        <end position="657"/>
    </location>
</feature>
<dbReference type="Proteomes" id="UP000604825">
    <property type="component" value="Unassembled WGS sequence"/>
</dbReference>
<dbReference type="GO" id="GO:0048511">
    <property type="term" value="P:rhythmic process"/>
    <property type="evidence" value="ECO:0007669"/>
    <property type="project" value="UniProtKB-KW"/>
</dbReference>
<evidence type="ECO:0000256" key="9">
    <source>
        <dbReference type="PROSITE-ProRule" id="PRU00357"/>
    </source>
</evidence>
<keyword evidence="14" id="KW-1185">Reference proteome</keyword>
<dbReference type="SUPFAM" id="SSF52172">
    <property type="entry name" value="CheY-like"/>
    <property type="match status" value="1"/>
</dbReference>
<dbReference type="InterPro" id="IPR010402">
    <property type="entry name" value="CCT_domain"/>
</dbReference>
<feature type="compositionally biased region" description="Low complexity" evidence="10">
    <location>
        <begin position="448"/>
        <end position="460"/>
    </location>
</feature>
<dbReference type="GO" id="GO:0005634">
    <property type="term" value="C:nucleus"/>
    <property type="evidence" value="ECO:0007669"/>
    <property type="project" value="UniProtKB-SubCell"/>
</dbReference>
<protein>
    <submittedName>
        <fullName evidence="13">Uncharacterized protein</fullName>
    </submittedName>
</protein>
<feature type="compositionally biased region" description="Basic and acidic residues" evidence="10">
    <location>
        <begin position="424"/>
        <end position="434"/>
    </location>
</feature>
<dbReference type="Gene3D" id="3.40.50.2300">
    <property type="match status" value="1"/>
</dbReference>
<evidence type="ECO:0000256" key="2">
    <source>
        <dbReference type="ARBA" id="ARBA00010330"/>
    </source>
</evidence>
<keyword evidence="4" id="KW-0805">Transcription regulation</keyword>
<dbReference type="GO" id="GO:0000160">
    <property type="term" value="P:phosphorelay signal transduction system"/>
    <property type="evidence" value="ECO:0007669"/>
    <property type="project" value="UniProtKB-KW"/>
</dbReference>
<dbReference type="PANTHER" id="PTHR43874:SF125">
    <property type="entry name" value="TWO-COMPONENT RESPONSE REGULATOR-LIKE APRR7"/>
    <property type="match status" value="1"/>
</dbReference>
<organism evidence="13 14">
    <name type="scientific">Miscanthus lutarioriparius</name>
    <dbReference type="NCBI Taxonomy" id="422564"/>
    <lineage>
        <taxon>Eukaryota</taxon>
        <taxon>Viridiplantae</taxon>
        <taxon>Streptophyta</taxon>
        <taxon>Embryophyta</taxon>
        <taxon>Tracheophyta</taxon>
        <taxon>Spermatophyta</taxon>
        <taxon>Magnoliopsida</taxon>
        <taxon>Liliopsida</taxon>
        <taxon>Poales</taxon>
        <taxon>Poaceae</taxon>
        <taxon>PACMAD clade</taxon>
        <taxon>Panicoideae</taxon>
        <taxon>Andropogonodae</taxon>
        <taxon>Andropogoneae</taxon>
        <taxon>Saccharinae</taxon>
        <taxon>Miscanthus</taxon>
    </lineage>
</organism>
<feature type="compositionally biased region" description="Polar residues" evidence="10">
    <location>
        <begin position="655"/>
        <end position="665"/>
    </location>
</feature>
<dbReference type="SMART" id="SM00448">
    <property type="entry name" value="REC"/>
    <property type="match status" value="1"/>
</dbReference>
<sequence length="665" mass="72520">MGSACQAGTDGPSRKDVLGIGNVALENGHHEAEADADEWREKEEDLANGHSAPPGMQQVDEQKEQQGQSIHWERFLPVKTLRVLLVENDDSTRQVVSALLRKCCYEVIPAENGSHAWRYLEDLQNNIDLVLTEVFMPCLSGIGLLSKITSHKICKDIPVIMMSSNDSMSMVFKCLSKGAVDFLVKPLRKNELKNLWQHVWRRCHSSSGSGSESGIQTQKCAKPNTGDEYENDSDSNHDDEENDDVDDDDFSVGLNARDGSDNGSGTQSSWTKRAVEIDSPQPMSPDQLADPPDSTCAQVIHPKSEICSNKWLPTANKRNGKKHKENKDESMGRYLEIGAPRNSSAEYQSSLNDVSVNPTEKRHETHMPQCKSKKKMMAEDDCTDIPSETNTETADLISSIARNTEGQQAVRAVDAPDGPSKMPDGNDKNHDSYIEMKSNSDAAPIKQGSNGSSNNDVGSSTKNVVAKPSANRERVTSPSAIKSTQHASAFHTIQNQTAPANLVGKDKADEGISNAVKMSHPTEKQPSIDRGSSDVQCGSSNVFDPPVEGHAANYSVNGGVSVGHNGKNGTSAVPNIARPNIESVNGTMSQNIAGGGIVSGSGSGNDVYQNRFPQREAALNKFRLKRKDRNFGKKVRYQSRKRLAEQRPRVRGQFVRQSGQEDQAA</sequence>
<dbReference type="InterPro" id="IPR011006">
    <property type="entry name" value="CheY-like_superfamily"/>
</dbReference>
<feature type="region of interest" description="Disordered" evidence="10">
    <location>
        <begin position="1"/>
        <end position="68"/>
    </location>
</feature>
<feature type="domain" description="Response regulatory" evidence="11">
    <location>
        <begin position="82"/>
        <end position="200"/>
    </location>
</feature>
<comment type="similarity">
    <text evidence="2">Belongs to the ARR-like family.</text>
</comment>
<accession>A0A811SEP9</accession>
<feature type="compositionally biased region" description="Polar residues" evidence="10">
    <location>
        <begin position="261"/>
        <end position="270"/>
    </location>
</feature>